<gene>
    <name evidence="2" type="ORF">MNOR_LOCUS27676</name>
</gene>
<proteinExistence type="predicted"/>
<feature type="compositionally biased region" description="Basic and acidic residues" evidence="1">
    <location>
        <begin position="225"/>
        <end position="242"/>
    </location>
</feature>
<evidence type="ECO:0000313" key="2">
    <source>
        <dbReference type="EMBL" id="CAL4135580.1"/>
    </source>
</evidence>
<evidence type="ECO:0000256" key="1">
    <source>
        <dbReference type="SAM" id="MobiDB-lite"/>
    </source>
</evidence>
<sequence length="347" mass="39601">GPVSNIGKEVVNESVQCRDMKEVLSAMQTKFCQLPAVHVENRNSPKIRINHCKRYLKSPLWKEFLRWTTINDDADIMKEIGKENEIHTIKNMTLSSSSTSSLLTSSLLTSSSLTSSSLMISTGELLKTITIRSPNVVIEKVDWDHKTVAQKMQYLKDYEKKYKNKNSNKRKIEESARESYLNEKITFHTDANNSSNYDVIVEIESSKSGHKKLKPPTIKFKLNRKETHNETGSKLKKAKDGINKQLSGKSDEPQPLHTVTKGKKYHADEEKREKIFKHPLHFAPLNHSHLVHEDSLEAWQSTIRKGGRPKGSKNKKTIEKAREIAALSILEESQITRLQEPIPILPK</sequence>
<feature type="non-terminal residue" evidence="2">
    <location>
        <position position="1"/>
    </location>
</feature>
<evidence type="ECO:0000313" key="3">
    <source>
        <dbReference type="Proteomes" id="UP001497623"/>
    </source>
</evidence>
<dbReference type="EMBL" id="CAXKWB010029486">
    <property type="protein sequence ID" value="CAL4135580.1"/>
    <property type="molecule type" value="Genomic_DNA"/>
</dbReference>
<reference evidence="2 3" key="1">
    <citation type="submission" date="2024-05" db="EMBL/GenBank/DDBJ databases">
        <authorList>
            <person name="Wallberg A."/>
        </authorList>
    </citation>
    <scope>NUCLEOTIDE SEQUENCE [LARGE SCALE GENOMIC DNA]</scope>
</reference>
<comment type="caution">
    <text evidence="2">The sequence shown here is derived from an EMBL/GenBank/DDBJ whole genome shotgun (WGS) entry which is preliminary data.</text>
</comment>
<feature type="non-terminal residue" evidence="2">
    <location>
        <position position="347"/>
    </location>
</feature>
<feature type="region of interest" description="Disordered" evidence="1">
    <location>
        <begin position="225"/>
        <end position="267"/>
    </location>
</feature>
<dbReference type="AlphaFoldDB" id="A0AAV2RRL0"/>
<organism evidence="2 3">
    <name type="scientific">Meganyctiphanes norvegica</name>
    <name type="common">Northern krill</name>
    <name type="synonym">Thysanopoda norvegica</name>
    <dbReference type="NCBI Taxonomy" id="48144"/>
    <lineage>
        <taxon>Eukaryota</taxon>
        <taxon>Metazoa</taxon>
        <taxon>Ecdysozoa</taxon>
        <taxon>Arthropoda</taxon>
        <taxon>Crustacea</taxon>
        <taxon>Multicrustacea</taxon>
        <taxon>Malacostraca</taxon>
        <taxon>Eumalacostraca</taxon>
        <taxon>Eucarida</taxon>
        <taxon>Euphausiacea</taxon>
        <taxon>Euphausiidae</taxon>
        <taxon>Meganyctiphanes</taxon>
    </lineage>
</organism>
<keyword evidence="3" id="KW-1185">Reference proteome</keyword>
<evidence type="ECO:0008006" key="4">
    <source>
        <dbReference type="Google" id="ProtNLM"/>
    </source>
</evidence>
<protein>
    <recommendedName>
        <fullName evidence="4">DRBM domain-containing protein</fullName>
    </recommendedName>
</protein>
<dbReference type="Proteomes" id="UP001497623">
    <property type="component" value="Unassembled WGS sequence"/>
</dbReference>
<accession>A0AAV2RRL0</accession>
<name>A0AAV2RRL0_MEGNR</name>